<evidence type="ECO:0000313" key="1">
    <source>
        <dbReference type="EMBL" id="GFQ77311.1"/>
    </source>
</evidence>
<gene>
    <name evidence="1" type="primary">X975_25666</name>
    <name evidence="1" type="ORF">TNCT_580061</name>
</gene>
<organism evidence="1 2">
    <name type="scientific">Trichonephila clavata</name>
    <name type="common">Joro spider</name>
    <name type="synonym">Nephila clavata</name>
    <dbReference type="NCBI Taxonomy" id="2740835"/>
    <lineage>
        <taxon>Eukaryota</taxon>
        <taxon>Metazoa</taxon>
        <taxon>Ecdysozoa</taxon>
        <taxon>Arthropoda</taxon>
        <taxon>Chelicerata</taxon>
        <taxon>Arachnida</taxon>
        <taxon>Araneae</taxon>
        <taxon>Araneomorphae</taxon>
        <taxon>Entelegynae</taxon>
        <taxon>Araneoidea</taxon>
        <taxon>Nephilidae</taxon>
        <taxon>Trichonephila</taxon>
    </lineage>
</organism>
<name>A0A8X6KLZ9_TRICU</name>
<keyword evidence="2" id="KW-1185">Reference proteome</keyword>
<dbReference type="EMBL" id="BMAO01011866">
    <property type="protein sequence ID" value="GFQ77311.1"/>
    <property type="molecule type" value="Genomic_DNA"/>
</dbReference>
<protein>
    <submittedName>
        <fullName evidence="1">Rho guanine nucleotide exchange factor 10-like protein</fullName>
    </submittedName>
</protein>
<reference evidence="1" key="1">
    <citation type="submission" date="2020-07" db="EMBL/GenBank/DDBJ databases">
        <title>Multicomponent nature underlies the extraordinary mechanical properties of spider dragline silk.</title>
        <authorList>
            <person name="Kono N."/>
            <person name="Nakamura H."/>
            <person name="Mori M."/>
            <person name="Yoshida Y."/>
            <person name="Ohtoshi R."/>
            <person name="Malay A.D."/>
            <person name="Moran D.A.P."/>
            <person name="Tomita M."/>
            <person name="Numata K."/>
            <person name="Arakawa K."/>
        </authorList>
    </citation>
    <scope>NUCLEOTIDE SEQUENCE</scope>
</reference>
<accession>A0A8X6KLZ9</accession>
<evidence type="ECO:0000313" key="2">
    <source>
        <dbReference type="Proteomes" id="UP000887116"/>
    </source>
</evidence>
<dbReference type="Proteomes" id="UP000887116">
    <property type="component" value="Unassembled WGS sequence"/>
</dbReference>
<dbReference type="AlphaFoldDB" id="A0A8X6KLZ9"/>
<sequence length="87" mass="9798">MGGVDLGDHMANVSELDRKPFKCLKKVFSHFFIVPLAEALVTSRKLNAPYQRHRGTGHPSKISRSLLNVGGHLPVTTKTRRWCRKCV</sequence>
<proteinExistence type="predicted"/>
<comment type="caution">
    <text evidence="1">The sequence shown here is derived from an EMBL/GenBank/DDBJ whole genome shotgun (WGS) entry which is preliminary data.</text>
</comment>